<keyword evidence="1 2" id="KW-0597">Phosphoprotein</keyword>
<dbReference type="InterPro" id="IPR001789">
    <property type="entry name" value="Sig_transdc_resp-reg_receiver"/>
</dbReference>
<dbReference type="Pfam" id="PF00072">
    <property type="entry name" value="Response_reg"/>
    <property type="match status" value="1"/>
</dbReference>
<evidence type="ECO:0000313" key="4">
    <source>
        <dbReference type="EMBL" id="MCB5198699.1"/>
    </source>
</evidence>
<dbReference type="SMART" id="SM00448">
    <property type="entry name" value="REC"/>
    <property type="match status" value="1"/>
</dbReference>
<dbReference type="PANTHER" id="PTHR44591:SF3">
    <property type="entry name" value="RESPONSE REGULATORY DOMAIN-CONTAINING PROTEIN"/>
    <property type="match status" value="1"/>
</dbReference>
<feature type="domain" description="Response regulatory" evidence="3">
    <location>
        <begin position="23"/>
        <end position="136"/>
    </location>
</feature>
<protein>
    <submittedName>
        <fullName evidence="4">Response regulator</fullName>
    </submittedName>
</protein>
<accession>A0ABS8BSH9</accession>
<evidence type="ECO:0000259" key="3">
    <source>
        <dbReference type="PROSITE" id="PS50110"/>
    </source>
</evidence>
<dbReference type="InterPro" id="IPR011006">
    <property type="entry name" value="CheY-like_superfamily"/>
</dbReference>
<dbReference type="CDD" id="cd00156">
    <property type="entry name" value="REC"/>
    <property type="match status" value="1"/>
</dbReference>
<reference evidence="4" key="1">
    <citation type="submission" date="2021-10" db="EMBL/GenBank/DDBJ databases">
        <title>Loktanella gaetbuli sp. nov., isolated from a tidal flat.</title>
        <authorList>
            <person name="Park S."/>
            <person name="Yoon J.-H."/>
        </authorList>
    </citation>
    <scope>NUCLEOTIDE SEQUENCE</scope>
    <source>
        <strain evidence="4">TSTF-M6</strain>
    </source>
</reference>
<gene>
    <name evidence="4" type="ORF">LGQ03_05555</name>
</gene>
<feature type="modified residue" description="4-aspartylphosphate" evidence="2">
    <location>
        <position position="72"/>
    </location>
</feature>
<keyword evidence="5" id="KW-1185">Reference proteome</keyword>
<organism evidence="4 5">
    <name type="scientific">Loktanella gaetbuli</name>
    <dbReference type="NCBI Taxonomy" id="2881335"/>
    <lineage>
        <taxon>Bacteria</taxon>
        <taxon>Pseudomonadati</taxon>
        <taxon>Pseudomonadota</taxon>
        <taxon>Alphaproteobacteria</taxon>
        <taxon>Rhodobacterales</taxon>
        <taxon>Roseobacteraceae</taxon>
        <taxon>Loktanella</taxon>
    </lineage>
</organism>
<comment type="caution">
    <text evidence="4">The sequence shown here is derived from an EMBL/GenBank/DDBJ whole genome shotgun (WGS) entry which is preliminary data.</text>
</comment>
<dbReference type="EMBL" id="JAJATZ010000002">
    <property type="protein sequence ID" value="MCB5198699.1"/>
    <property type="molecule type" value="Genomic_DNA"/>
</dbReference>
<evidence type="ECO:0000256" key="1">
    <source>
        <dbReference type="ARBA" id="ARBA00022553"/>
    </source>
</evidence>
<name>A0ABS8BSH9_9RHOB</name>
<dbReference type="InterPro" id="IPR050595">
    <property type="entry name" value="Bact_response_regulator"/>
</dbReference>
<evidence type="ECO:0000313" key="5">
    <source>
        <dbReference type="Proteomes" id="UP001138961"/>
    </source>
</evidence>
<dbReference type="Gene3D" id="3.40.50.2300">
    <property type="match status" value="1"/>
</dbReference>
<evidence type="ECO:0000256" key="2">
    <source>
        <dbReference type="PROSITE-ProRule" id="PRU00169"/>
    </source>
</evidence>
<dbReference type="PANTHER" id="PTHR44591">
    <property type="entry name" value="STRESS RESPONSE REGULATOR PROTEIN 1"/>
    <property type="match status" value="1"/>
</dbReference>
<dbReference type="Proteomes" id="UP001138961">
    <property type="component" value="Unassembled WGS sequence"/>
</dbReference>
<dbReference type="SUPFAM" id="SSF52172">
    <property type="entry name" value="CheY-like"/>
    <property type="match status" value="1"/>
</dbReference>
<proteinExistence type="predicted"/>
<dbReference type="PROSITE" id="PS50110">
    <property type="entry name" value="RESPONSE_REGULATORY"/>
    <property type="match status" value="1"/>
</dbReference>
<sequence>MDNVEEFLVRRPPTALRPLLGMTLLVVEDSRFACEAVRMLCMRSGARVRRADSLTSAMKHLSIYRPTAIIVDVGLPDGSGLTLIRQLAQATPRIDVILGTSGDPDMADDVIAAGGDGFLPKPIASLSDFQHAILSHLPANRQPQGPRMLSGEQVAPDRIAYREDLEYAARVLKQDQGGDTLDYVAGFIIGIADSAGDTDLACMANRLIRDRRRGGATDGPLNSLTDMVTARLKTASGF</sequence>
<dbReference type="RefSeq" id="WP_226747595.1">
    <property type="nucleotide sequence ID" value="NZ_JAJATZ010000002.1"/>
</dbReference>